<dbReference type="InterPro" id="IPR050960">
    <property type="entry name" value="AB_hydrolase_4_sf"/>
</dbReference>
<dbReference type="InterPro" id="IPR029058">
    <property type="entry name" value="AB_hydrolase_fold"/>
</dbReference>
<gene>
    <name evidence="4" type="ORF">CRP01_02200</name>
</gene>
<sequence length="320" mass="36845">MDTYRPALVFRNHHIATVYPSLFRRVRAVRYERERLTTPDDDFIDLDWSRTGSKKLVIGLHGLEGSSESQYIKGLARIFNDHRWDVVAMNFRSCSGEVNRQRRMYHSGETTDLDFVLKNLIARDVYEEIALVGFSLGGNVALKYTGEQGGRMPSLVKKVVGVSVPMELHTCSLKIEHPANYVYIKRFMNDLKRKFRIKQHLYPDIDASKIFNARGFSDFDEAFTAPVHGFTSAQDYWKRASSLPLLPRISVPTLIINAQDDSFLSDQAYPYEAVEANPHLQLLVPQFGGHVGFHQRHPRGYYWTEERILEFVAGKQDSRK</sequence>
<dbReference type="OrthoDB" id="332676at2"/>
<evidence type="ECO:0000259" key="3">
    <source>
        <dbReference type="Pfam" id="PF00561"/>
    </source>
</evidence>
<comment type="caution">
    <text evidence="4">The sequence shown here is derived from an EMBL/GenBank/DDBJ whole genome shotgun (WGS) entry which is preliminary data.</text>
</comment>
<feature type="domain" description="AB hydrolase-1" evidence="3">
    <location>
        <begin position="56"/>
        <end position="294"/>
    </location>
</feature>
<dbReference type="GO" id="GO:0034338">
    <property type="term" value="F:short-chain carboxylesterase activity"/>
    <property type="evidence" value="ECO:0007669"/>
    <property type="project" value="TreeGrafter"/>
</dbReference>
<proteinExistence type="inferred from homology"/>
<dbReference type="GO" id="GO:0047372">
    <property type="term" value="F:monoacylglycerol lipase activity"/>
    <property type="evidence" value="ECO:0007669"/>
    <property type="project" value="TreeGrafter"/>
</dbReference>
<feature type="active site" description="Charge relay system" evidence="2">
    <location>
        <position position="290"/>
    </location>
</feature>
<evidence type="ECO:0000313" key="5">
    <source>
        <dbReference type="Proteomes" id="UP000223913"/>
    </source>
</evidence>
<accession>A0A2D0NI16</accession>
<evidence type="ECO:0000256" key="2">
    <source>
        <dbReference type="PIRSR" id="PIRSR005211-1"/>
    </source>
</evidence>
<keyword evidence="5" id="KW-1185">Reference proteome</keyword>
<protein>
    <submittedName>
        <fullName evidence="4">Alpha/beta hydrolase</fullName>
    </submittedName>
</protein>
<comment type="similarity">
    <text evidence="1">Belongs to the AB hydrolase superfamily. AB hydrolase 4 family.</text>
</comment>
<dbReference type="PANTHER" id="PTHR10794">
    <property type="entry name" value="ABHYDROLASE DOMAIN-CONTAINING PROTEIN"/>
    <property type="match status" value="1"/>
</dbReference>
<dbReference type="SUPFAM" id="SSF53474">
    <property type="entry name" value="alpha/beta-Hydrolases"/>
    <property type="match status" value="1"/>
</dbReference>
<dbReference type="RefSeq" id="WP_099148357.1">
    <property type="nucleotide sequence ID" value="NZ_PDUD01000002.1"/>
</dbReference>
<dbReference type="Pfam" id="PF00561">
    <property type="entry name" value="Abhydrolase_1"/>
    <property type="match status" value="1"/>
</dbReference>
<dbReference type="PANTHER" id="PTHR10794:SF94">
    <property type="entry name" value="ESTERASE YHET-RELATED"/>
    <property type="match status" value="1"/>
</dbReference>
<organism evidence="4 5">
    <name type="scientific">Flavilitoribacter nigricans (strain ATCC 23147 / DSM 23189 / NBRC 102662 / NCIMB 1420 / SS-2)</name>
    <name type="common">Lewinella nigricans</name>
    <dbReference type="NCBI Taxonomy" id="1122177"/>
    <lineage>
        <taxon>Bacteria</taxon>
        <taxon>Pseudomonadati</taxon>
        <taxon>Bacteroidota</taxon>
        <taxon>Saprospiria</taxon>
        <taxon>Saprospirales</taxon>
        <taxon>Lewinellaceae</taxon>
        <taxon>Flavilitoribacter</taxon>
    </lineage>
</organism>
<evidence type="ECO:0000256" key="1">
    <source>
        <dbReference type="ARBA" id="ARBA00010884"/>
    </source>
</evidence>
<dbReference type="Gene3D" id="3.40.50.1820">
    <property type="entry name" value="alpha/beta hydrolase"/>
    <property type="match status" value="1"/>
</dbReference>
<feature type="active site" description="Charge relay system" evidence="2">
    <location>
        <position position="261"/>
    </location>
</feature>
<feature type="active site" description="Charge relay system" evidence="2">
    <location>
        <position position="135"/>
    </location>
</feature>
<dbReference type="EMBL" id="PDUD01000002">
    <property type="protein sequence ID" value="PHN08154.1"/>
    <property type="molecule type" value="Genomic_DNA"/>
</dbReference>
<dbReference type="Proteomes" id="UP000223913">
    <property type="component" value="Unassembled WGS sequence"/>
</dbReference>
<keyword evidence="4" id="KW-0378">Hydrolase</keyword>
<evidence type="ECO:0000313" key="4">
    <source>
        <dbReference type="EMBL" id="PHN08154.1"/>
    </source>
</evidence>
<dbReference type="PIRSF" id="PIRSF005211">
    <property type="entry name" value="Ab_hydro_YheT"/>
    <property type="match status" value="1"/>
</dbReference>
<dbReference type="AlphaFoldDB" id="A0A2D0NI16"/>
<name>A0A2D0NI16_FLAN2</name>
<dbReference type="InterPro" id="IPR012020">
    <property type="entry name" value="ABHD4"/>
</dbReference>
<dbReference type="InterPro" id="IPR000073">
    <property type="entry name" value="AB_hydrolase_1"/>
</dbReference>
<reference evidence="4 5" key="1">
    <citation type="submission" date="2017-10" db="EMBL/GenBank/DDBJ databases">
        <title>The draft genome sequence of Lewinella nigricans NBRC 102662.</title>
        <authorList>
            <person name="Wang K."/>
        </authorList>
    </citation>
    <scope>NUCLEOTIDE SEQUENCE [LARGE SCALE GENOMIC DNA]</scope>
    <source>
        <strain evidence="4 5">NBRC 102662</strain>
    </source>
</reference>